<keyword evidence="2" id="KW-1185">Reference proteome</keyword>
<sequence>MSQTNQRWSSSTKSMDDGMLDVLLAGAGRAAEALLHQSVSQSVSRKPNQAGIEEEERGSLLSKMLPFSSAAEAEAALGRGMTAAESLWFSYSASLPDHLLYCHNVAILLIVYTIAPLPFALLDILRSPSPPKLQPRAPRLTPAQILRCYLDTARILLLTVGALSIFSFPVVRAVGIRTGLPLPSLGEVALQMLVYFLIEDYLGYWIHRLLHTPWGYDYVHRVHHEYSAPVSYAAPYSHWAEVLILGVPSFTGPAIVPCHITTMWLWFVLRHVEAIEIHSGFDIPFNPTKLIPFYGGAEHHDYHHRVGQKSQSNFSSVFTFCDYLYGTDKGYKLHKASLTKLKEMAAENNLEQAASLEQARKNDFDKKP</sequence>
<protein>
    <submittedName>
        <fullName evidence="1">Uncharacterized protein</fullName>
    </submittedName>
</protein>
<reference evidence="1" key="1">
    <citation type="submission" date="2021-05" db="EMBL/GenBank/DDBJ databases">
        <authorList>
            <person name="Scholz U."/>
            <person name="Mascher M."/>
            <person name="Fiebig A."/>
        </authorList>
    </citation>
    <scope>NUCLEOTIDE SEQUENCE [LARGE SCALE GENOMIC DNA]</scope>
</reference>
<evidence type="ECO:0000313" key="1">
    <source>
        <dbReference type="EnsemblPlants" id="AVESA.00010b.r2.7AG1187790.1.CDS"/>
    </source>
</evidence>
<dbReference type="EnsemblPlants" id="AVESA.00010b.r2.7AG1187790.1">
    <property type="protein sequence ID" value="AVESA.00010b.r2.7AG1187790.1.CDS"/>
    <property type="gene ID" value="AVESA.00010b.r2.7AG1187790"/>
</dbReference>
<name>A0ACD5ZKN9_AVESA</name>
<organism evidence="1 2">
    <name type="scientific">Avena sativa</name>
    <name type="common">Oat</name>
    <dbReference type="NCBI Taxonomy" id="4498"/>
    <lineage>
        <taxon>Eukaryota</taxon>
        <taxon>Viridiplantae</taxon>
        <taxon>Streptophyta</taxon>
        <taxon>Embryophyta</taxon>
        <taxon>Tracheophyta</taxon>
        <taxon>Spermatophyta</taxon>
        <taxon>Magnoliopsida</taxon>
        <taxon>Liliopsida</taxon>
        <taxon>Poales</taxon>
        <taxon>Poaceae</taxon>
        <taxon>BOP clade</taxon>
        <taxon>Pooideae</taxon>
        <taxon>Poodae</taxon>
        <taxon>Poeae</taxon>
        <taxon>Poeae Chloroplast Group 1 (Aveneae type)</taxon>
        <taxon>Aveninae</taxon>
        <taxon>Avena</taxon>
    </lineage>
</organism>
<proteinExistence type="predicted"/>
<accession>A0ACD5ZKN9</accession>
<dbReference type="Proteomes" id="UP001732700">
    <property type="component" value="Chromosome 7A"/>
</dbReference>
<evidence type="ECO:0000313" key="2">
    <source>
        <dbReference type="Proteomes" id="UP001732700"/>
    </source>
</evidence>
<reference evidence="1" key="2">
    <citation type="submission" date="2025-09" db="UniProtKB">
        <authorList>
            <consortium name="EnsemblPlants"/>
        </authorList>
    </citation>
    <scope>IDENTIFICATION</scope>
</reference>